<evidence type="ECO:0000313" key="3">
    <source>
        <dbReference type="Proteomes" id="UP000469452"/>
    </source>
</evidence>
<dbReference type="InterPro" id="IPR050951">
    <property type="entry name" value="Retrovirus_Pol_polyprotein"/>
</dbReference>
<gene>
    <name evidence="2" type="ORF">AaE_008116</name>
</gene>
<dbReference type="InterPro" id="IPR001584">
    <property type="entry name" value="Integrase_cat-core"/>
</dbReference>
<dbReference type="PANTHER" id="PTHR37984:SF5">
    <property type="entry name" value="PROTEIN NYNRIN-LIKE"/>
    <property type="match status" value="1"/>
</dbReference>
<dbReference type="GO" id="GO:0015074">
    <property type="term" value="P:DNA integration"/>
    <property type="evidence" value="ECO:0007669"/>
    <property type="project" value="InterPro"/>
</dbReference>
<dbReference type="InterPro" id="IPR036397">
    <property type="entry name" value="RNaseH_sf"/>
</dbReference>
<dbReference type="GO" id="GO:0003676">
    <property type="term" value="F:nucleic acid binding"/>
    <property type="evidence" value="ECO:0007669"/>
    <property type="project" value="InterPro"/>
</dbReference>
<dbReference type="AlphaFoldDB" id="A0A6A5A899"/>
<organism evidence="2 3">
    <name type="scientific">Aphanomyces astaci</name>
    <name type="common">Crayfish plague agent</name>
    <dbReference type="NCBI Taxonomy" id="112090"/>
    <lineage>
        <taxon>Eukaryota</taxon>
        <taxon>Sar</taxon>
        <taxon>Stramenopiles</taxon>
        <taxon>Oomycota</taxon>
        <taxon>Saprolegniomycetes</taxon>
        <taxon>Saprolegniales</taxon>
        <taxon>Verrucalvaceae</taxon>
        <taxon>Aphanomyces</taxon>
    </lineage>
</organism>
<proteinExistence type="predicted"/>
<sequence length="243" mass="27382">MVYKPPKAKIRPLDDTDFIWPDMESIIQAQKAVEAPSTAVMQDNGVLYLRERIWIPADAHDLLTRLVIIAHCGSMGHRGHQCIASHIRQLFTISHLDEKLAAFLRSCLLCPHIRGAKIIQRPHGREYVVSNTAQPRTALRLSIMGETWQGSKYVLVLKDDLTHFVRLIACDSPTSQVAVDAIMDWSAMFGVPNVWISDGDSLQEQNHEGASARLKVQHNIVLTYCPWRNGTAERVNRDILAVM</sequence>
<protein>
    <recommendedName>
        <fullName evidence="1">Integrase catalytic domain-containing protein</fullName>
    </recommendedName>
</protein>
<dbReference type="Proteomes" id="UP000469452">
    <property type="component" value="Unassembled WGS sequence"/>
</dbReference>
<dbReference type="SUPFAM" id="SSF53098">
    <property type="entry name" value="Ribonuclease H-like"/>
    <property type="match status" value="1"/>
</dbReference>
<reference evidence="2 3" key="1">
    <citation type="submission" date="2019-06" db="EMBL/GenBank/DDBJ databases">
        <title>Genomics analysis of Aphanomyces spp. identifies a new class of oomycete effector associated with host adaptation.</title>
        <authorList>
            <person name="Gaulin E."/>
        </authorList>
    </citation>
    <scope>NUCLEOTIDE SEQUENCE [LARGE SCALE GENOMIC DNA]</scope>
    <source>
        <strain evidence="2 3">E</strain>
    </source>
</reference>
<accession>A0A6A5A899</accession>
<evidence type="ECO:0000259" key="1">
    <source>
        <dbReference type="PROSITE" id="PS50994"/>
    </source>
</evidence>
<dbReference type="InterPro" id="IPR012337">
    <property type="entry name" value="RNaseH-like_sf"/>
</dbReference>
<dbReference type="Gene3D" id="3.30.420.10">
    <property type="entry name" value="Ribonuclease H-like superfamily/Ribonuclease H"/>
    <property type="match status" value="1"/>
</dbReference>
<dbReference type="PROSITE" id="PS50994">
    <property type="entry name" value="INTEGRASE"/>
    <property type="match status" value="1"/>
</dbReference>
<dbReference type="PANTHER" id="PTHR37984">
    <property type="entry name" value="PROTEIN CBG26694"/>
    <property type="match status" value="1"/>
</dbReference>
<feature type="domain" description="Integrase catalytic" evidence="1">
    <location>
        <begin position="118"/>
        <end position="243"/>
    </location>
</feature>
<name>A0A6A5A899_APHAT</name>
<dbReference type="EMBL" id="VJMI01013955">
    <property type="protein sequence ID" value="KAF0746464.1"/>
    <property type="molecule type" value="Genomic_DNA"/>
</dbReference>
<evidence type="ECO:0000313" key="2">
    <source>
        <dbReference type="EMBL" id="KAF0746464.1"/>
    </source>
</evidence>
<comment type="caution">
    <text evidence="2">The sequence shown here is derived from an EMBL/GenBank/DDBJ whole genome shotgun (WGS) entry which is preliminary data.</text>
</comment>